<dbReference type="Proteomes" id="UP000307380">
    <property type="component" value="Unassembled WGS sequence"/>
</dbReference>
<name>A0A4V6RZ47_9MICO</name>
<evidence type="ECO:0000313" key="1">
    <source>
        <dbReference type="EMBL" id="THG34347.1"/>
    </source>
</evidence>
<dbReference type="InterPro" id="IPR010985">
    <property type="entry name" value="Ribbon_hlx_hlx"/>
</dbReference>
<dbReference type="GO" id="GO:0006355">
    <property type="term" value="P:regulation of DNA-templated transcription"/>
    <property type="evidence" value="ECO:0007669"/>
    <property type="project" value="InterPro"/>
</dbReference>
<reference evidence="1 2" key="1">
    <citation type="submission" date="2019-04" db="EMBL/GenBank/DDBJ databases">
        <authorList>
            <person name="Jiang L."/>
        </authorList>
    </citation>
    <scope>NUCLEOTIDE SEQUENCE [LARGE SCALE GENOMIC DNA]</scope>
    <source>
        <strain evidence="1 2">YIM 131861</strain>
    </source>
</reference>
<dbReference type="AlphaFoldDB" id="A0A4V6RZ47"/>
<protein>
    <submittedName>
        <fullName evidence="1">Ribbon-helix-helix protein, CopG family</fullName>
    </submittedName>
</protein>
<sequence length="67" mass="7555">MALTLRLTAGQDAQLTEMAARENRSKNEIVAIAIEERAVRLDRSQRSRAAFDRVLERDAEALDLLSQ</sequence>
<proteinExistence type="predicted"/>
<comment type="caution">
    <text evidence="1">The sequence shown here is derived from an EMBL/GenBank/DDBJ whole genome shotgun (WGS) entry which is preliminary data.</text>
</comment>
<dbReference type="OrthoDB" id="5083384at2"/>
<dbReference type="SUPFAM" id="SSF47598">
    <property type="entry name" value="Ribbon-helix-helix"/>
    <property type="match status" value="1"/>
</dbReference>
<dbReference type="RefSeq" id="WP_136424145.1">
    <property type="nucleotide sequence ID" value="NZ_OZ241748.1"/>
</dbReference>
<dbReference type="EMBL" id="SSSN01000005">
    <property type="protein sequence ID" value="THG34347.1"/>
    <property type="molecule type" value="Genomic_DNA"/>
</dbReference>
<keyword evidence="2" id="KW-1185">Reference proteome</keyword>
<organism evidence="1 2">
    <name type="scientific">Orlajensenia flava</name>
    <dbReference type="NCBI Taxonomy" id="2565934"/>
    <lineage>
        <taxon>Bacteria</taxon>
        <taxon>Bacillati</taxon>
        <taxon>Actinomycetota</taxon>
        <taxon>Actinomycetes</taxon>
        <taxon>Micrococcales</taxon>
        <taxon>Microbacteriaceae</taxon>
        <taxon>Orlajensenia</taxon>
    </lineage>
</organism>
<accession>A0A4V6RZ47</accession>
<gene>
    <name evidence="1" type="ORF">E6C70_08685</name>
</gene>
<evidence type="ECO:0000313" key="2">
    <source>
        <dbReference type="Proteomes" id="UP000307380"/>
    </source>
</evidence>